<feature type="non-terminal residue" evidence="2">
    <location>
        <position position="77"/>
    </location>
</feature>
<feature type="domain" description="Nuclease associated modular" evidence="1">
    <location>
        <begin position="15"/>
        <end position="31"/>
    </location>
</feature>
<feature type="domain" description="Nuclease associated modular" evidence="1">
    <location>
        <begin position="32"/>
        <end position="48"/>
    </location>
</feature>
<comment type="caution">
    <text evidence="2">The sequence shown here is derived from an EMBL/GenBank/DDBJ whole genome shotgun (WGS) entry which is preliminary data.</text>
</comment>
<dbReference type="InterPro" id="IPR003611">
    <property type="entry name" value="NUMOD3"/>
</dbReference>
<dbReference type="SMART" id="SM00496">
    <property type="entry name" value="IENR2"/>
    <property type="match status" value="2"/>
</dbReference>
<dbReference type="GO" id="GO:0003677">
    <property type="term" value="F:DNA binding"/>
    <property type="evidence" value="ECO:0007669"/>
    <property type="project" value="InterPro"/>
</dbReference>
<name>A0A0F9NF67_9ZZZZ</name>
<sequence>MKDEIITKKKAGRPYGHRLSEGTKDRIRQKRLGCCHTKETKDKISRSLAAYFRKRDSLSLSLENEYSYVSDEAVDWV</sequence>
<protein>
    <recommendedName>
        <fullName evidence="1">Nuclease associated modular domain-containing protein</fullName>
    </recommendedName>
</protein>
<proteinExistence type="predicted"/>
<evidence type="ECO:0000313" key="2">
    <source>
        <dbReference type="EMBL" id="KKN18200.1"/>
    </source>
</evidence>
<accession>A0A0F9NF67</accession>
<dbReference type="EMBL" id="LAZR01003449">
    <property type="protein sequence ID" value="KKN18200.1"/>
    <property type="molecule type" value="Genomic_DNA"/>
</dbReference>
<dbReference type="AlphaFoldDB" id="A0A0F9NF67"/>
<evidence type="ECO:0000259" key="1">
    <source>
        <dbReference type="SMART" id="SM00496"/>
    </source>
</evidence>
<organism evidence="2">
    <name type="scientific">marine sediment metagenome</name>
    <dbReference type="NCBI Taxonomy" id="412755"/>
    <lineage>
        <taxon>unclassified sequences</taxon>
        <taxon>metagenomes</taxon>
        <taxon>ecological metagenomes</taxon>
    </lineage>
</organism>
<gene>
    <name evidence="2" type="ORF">LCGC14_0958000</name>
</gene>
<reference evidence="2" key="1">
    <citation type="journal article" date="2015" name="Nature">
        <title>Complex archaea that bridge the gap between prokaryotes and eukaryotes.</title>
        <authorList>
            <person name="Spang A."/>
            <person name="Saw J.H."/>
            <person name="Jorgensen S.L."/>
            <person name="Zaremba-Niedzwiedzka K."/>
            <person name="Martijn J."/>
            <person name="Lind A.E."/>
            <person name="van Eijk R."/>
            <person name="Schleper C."/>
            <person name="Guy L."/>
            <person name="Ettema T.J."/>
        </authorList>
    </citation>
    <scope>NUCLEOTIDE SEQUENCE</scope>
</reference>